<evidence type="ECO:0000313" key="1">
    <source>
        <dbReference type="EMBL" id="KKK48095.1"/>
    </source>
</evidence>
<organism evidence="1">
    <name type="scientific">marine sediment metagenome</name>
    <dbReference type="NCBI Taxonomy" id="412755"/>
    <lineage>
        <taxon>unclassified sequences</taxon>
        <taxon>metagenomes</taxon>
        <taxon>ecological metagenomes</taxon>
    </lineage>
</organism>
<comment type="caution">
    <text evidence="1">The sequence shown here is derived from an EMBL/GenBank/DDBJ whole genome shotgun (WGS) entry which is preliminary data.</text>
</comment>
<accession>A0A0F8WIP8</accession>
<name>A0A0F8WIP8_9ZZZZ</name>
<gene>
    <name evidence="1" type="ORF">LCGC14_3148600</name>
</gene>
<proteinExistence type="predicted"/>
<reference evidence="1" key="1">
    <citation type="journal article" date="2015" name="Nature">
        <title>Complex archaea that bridge the gap between prokaryotes and eukaryotes.</title>
        <authorList>
            <person name="Spang A."/>
            <person name="Saw J.H."/>
            <person name="Jorgensen S.L."/>
            <person name="Zaremba-Niedzwiedzka K."/>
            <person name="Martijn J."/>
            <person name="Lind A.E."/>
            <person name="van Eijk R."/>
            <person name="Schleper C."/>
            <person name="Guy L."/>
            <person name="Ettema T.J."/>
        </authorList>
    </citation>
    <scope>NUCLEOTIDE SEQUENCE</scope>
</reference>
<dbReference type="EMBL" id="LAZR01069249">
    <property type="protein sequence ID" value="KKK48095.1"/>
    <property type="molecule type" value="Genomic_DNA"/>
</dbReference>
<sequence>KNGDTQKVLSSMWGKLKWEDH</sequence>
<dbReference type="AlphaFoldDB" id="A0A0F8WIP8"/>
<protein>
    <submittedName>
        <fullName evidence="1">Uncharacterized protein</fullName>
    </submittedName>
</protein>
<feature type="non-terminal residue" evidence="1">
    <location>
        <position position="1"/>
    </location>
</feature>